<dbReference type="GO" id="GO:0004806">
    <property type="term" value="F:triacylglycerol lipase activity"/>
    <property type="evidence" value="ECO:0007669"/>
    <property type="project" value="UniProtKB-EC"/>
</dbReference>
<dbReference type="SUPFAM" id="SSF53474">
    <property type="entry name" value="alpha/beta-Hydrolases"/>
    <property type="match status" value="1"/>
</dbReference>
<dbReference type="KEGG" id="mcau:MIT9_P1291"/>
<sequence>MGSFLDFDPNATGYHGRNALALGLAADLAYETRPKVLDTLDRWGFPQTRWLDKNGTQGYLAANDRMMLIAFRGTELRDLRDILTDANVVLTPGPVGQVHYGFLRALNGIWEPIEHWMQSVYQGQPIWLCGHSLGAALATLAAGRLAFDPAFDLRLQGLYTFGSPRVGNEVFADRFNQRCRRITFRFHNNNDVVTRVPPPGILGWDYRHVGRLCYFDAKGRLRFSMSWWEMLWDRLRGHLDDLGKPGTDGMKDHAMTAYLRCLRKNVNIMP</sequence>
<dbReference type="CDD" id="cd00519">
    <property type="entry name" value="Lipase_3"/>
    <property type="match status" value="1"/>
</dbReference>
<dbReference type="AlphaFoldDB" id="A0AAU9CP43"/>
<dbReference type="EMBL" id="AP024714">
    <property type="protein sequence ID" value="BCX81713.1"/>
    <property type="molecule type" value="Genomic_DNA"/>
</dbReference>
<protein>
    <submittedName>
        <fullName evidence="2">Triacylglycerol lipase</fullName>
        <ecNumber evidence="2">3.1.1.3</ecNumber>
    </submittedName>
</protein>
<dbReference type="PANTHER" id="PTHR45856">
    <property type="entry name" value="ALPHA/BETA-HYDROLASES SUPERFAMILY PROTEIN"/>
    <property type="match status" value="1"/>
</dbReference>
<dbReference type="GO" id="GO:0006629">
    <property type="term" value="P:lipid metabolic process"/>
    <property type="evidence" value="ECO:0007669"/>
    <property type="project" value="InterPro"/>
</dbReference>
<proteinExistence type="predicted"/>
<dbReference type="PANTHER" id="PTHR45856:SF24">
    <property type="entry name" value="FUNGAL LIPASE-LIKE DOMAIN-CONTAINING PROTEIN"/>
    <property type="match status" value="1"/>
</dbReference>
<dbReference type="EC" id="3.1.1.3" evidence="2"/>
<evidence type="ECO:0000313" key="3">
    <source>
        <dbReference type="Proteomes" id="UP001321825"/>
    </source>
</evidence>
<dbReference type="InterPro" id="IPR002921">
    <property type="entry name" value="Fungal_lipase-type"/>
</dbReference>
<dbReference type="InterPro" id="IPR051218">
    <property type="entry name" value="Sec_MonoDiacylglyc_Lipase"/>
</dbReference>
<evidence type="ECO:0000259" key="1">
    <source>
        <dbReference type="Pfam" id="PF01764"/>
    </source>
</evidence>
<dbReference type="InterPro" id="IPR029058">
    <property type="entry name" value="AB_hydrolase_fold"/>
</dbReference>
<evidence type="ECO:0000313" key="2">
    <source>
        <dbReference type="EMBL" id="BCX81713.1"/>
    </source>
</evidence>
<organism evidence="2 3">
    <name type="scientific">Methylomarinovum caldicuralii</name>
    <dbReference type="NCBI Taxonomy" id="438856"/>
    <lineage>
        <taxon>Bacteria</taxon>
        <taxon>Pseudomonadati</taxon>
        <taxon>Pseudomonadota</taxon>
        <taxon>Gammaproteobacteria</taxon>
        <taxon>Methylococcales</taxon>
        <taxon>Methylothermaceae</taxon>
        <taxon>Methylomarinovum</taxon>
    </lineage>
</organism>
<keyword evidence="3" id="KW-1185">Reference proteome</keyword>
<dbReference type="Gene3D" id="3.40.50.1820">
    <property type="entry name" value="alpha/beta hydrolase"/>
    <property type="match status" value="1"/>
</dbReference>
<dbReference type="Pfam" id="PF01764">
    <property type="entry name" value="Lipase_3"/>
    <property type="match status" value="1"/>
</dbReference>
<dbReference type="RefSeq" id="WP_317706625.1">
    <property type="nucleotide sequence ID" value="NZ_AP024714.1"/>
</dbReference>
<keyword evidence="2" id="KW-0378">Hydrolase</keyword>
<reference evidence="3" key="1">
    <citation type="journal article" date="2024" name="Int. J. Syst. Evol. Microbiol.">
        <title>Methylomarinovum tepidoasis sp. nov., a moderately thermophilic methanotroph of the family Methylothermaceae isolated from a deep-sea hydrothermal field.</title>
        <authorList>
            <person name="Hirayama H."/>
            <person name="Takaki Y."/>
            <person name="Abe M."/>
            <person name="Miyazaki M."/>
            <person name="Uematsu K."/>
            <person name="Matsui Y."/>
            <person name="Takai K."/>
        </authorList>
    </citation>
    <scope>NUCLEOTIDE SEQUENCE [LARGE SCALE GENOMIC DNA]</scope>
    <source>
        <strain evidence="3">IT-9</strain>
    </source>
</reference>
<accession>A0AAU9CP43</accession>
<dbReference type="Proteomes" id="UP001321825">
    <property type="component" value="Chromosome"/>
</dbReference>
<gene>
    <name evidence="2" type="ORF">MIT9_P1291</name>
</gene>
<name>A0AAU9CP43_9GAMM</name>
<feature type="domain" description="Fungal lipase-type" evidence="1">
    <location>
        <begin position="69"/>
        <end position="198"/>
    </location>
</feature>